<dbReference type="InterPro" id="IPR052048">
    <property type="entry name" value="ST_Response_Regulator"/>
</dbReference>
<dbReference type="RefSeq" id="WP_121192207.1">
    <property type="nucleotide sequence ID" value="NZ_RBWV01000009.1"/>
</dbReference>
<dbReference type="PANTHER" id="PTHR43228:SF1">
    <property type="entry name" value="TWO-COMPONENT RESPONSE REGULATOR ARR22"/>
    <property type="match status" value="1"/>
</dbReference>
<name>A0A420XUI5_9ACTN</name>
<dbReference type="PANTHER" id="PTHR43228">
    <property type="entry name" value="TWO-COMPONENT RESPONSE REGULATOR"/>
    <property type="match status" value="1"/>
</dbReference>
<dbReference type="SMART" id="SM00448">
    <property type="entry name" value="REC"/>
    <property type="match status" value="1"/>
</dbReference>
<feature type="modified residue" description="4-aspartylphosphate" evidence="1">
    <location>
        <position position="58"/>
    </location>
</feature>
<dbReference type="AlphaFoldDB" id="A0A420XUI5"/>
<keyword evidence="1" id="KW-0597">Phosphoprotein</keyword>
<comment type="caution">
    <text evidence="3">The sequence shown here is derived from an EMBL/GenBank/DDBJ whole genome shotgun (WGS) entry which is preliminary data.</text>
</comment>
<sequence length="127" mass="13332">MTGSEVRVLVVDDQRPFRLAAAGMLRRASGFVLAGEAESGEQAVELAVELAPDLVLMDIHMPGMGGVAATARLRELVPSAVVFLCSTYARADLPAEVSTSGAAAYVSKEELAAPLLNELWSAHRPVA</sequence>
<dbReference type="Proteomes" id="UP000281955">
    <property type="component" value="Unassembled WGS sequence"/>
</dbReference>
<dbReference type="InterPro" id="IPR011006">
    <property type="entry name" value="CheY-like_superfamily"/>
</dbReference>
<accession>A0A420XUI5</accession>
<dbReference type="SUPFAM" id="SSF52172">
    <property type="entry name" value="CheY-like"/>
    <property type="match status" value="1"/>
</dbReference>
<dbReference type="EMBL" id="RBWV01000009">
    <property type="protein sequence ID" value="RKS80532.1"/>
    <property type="molecule type" value="Genomic_DNA"/>
</dbReference>
<dbReference type="CDD" id="cd17535">
    <property type="entry name" value="REC_NarL-like"/>
    <property type="match status" value="1"/>
</dbReference>
<dbReference type="OrthoDB" id="7352332at2"/>
<dbReference type="InParanoid" id="A0A420XUI5"/>
<dbReference type="InterPro" id="IPR001789">
    <property type="entry name" value="Sig_transdc_resp-reg_receiver"/>
</dbReference>
<evidence type="ECO:0000259" key="2">
    <source>
        <dbReference type="PROSITE" id="PS50110"/>
    </source>
</evidence>
<evidence type="ECO:0000256" key="1">
    <source>
        <dbReference type="PROSITE-ProRule" id="PRU00169"/>
    </source>
</evidence>
<evidence type="ECO:0000313" key="3">
    <source>
        <dbReference type="EMBL" id="RKS80532.1"/>
    </source>
</evidence>
<dbReference type="GO" id="GO:0000160">
    <property type="term" value="P:phosphorelay signal transduction system"/>
    <property type="evidence" value="ECO:0007669"/>
    <property type="project" value="InterPro"/>
</dbReference>
<dbReference type="Pfam" id="PF00072">
    <property type="entry name" value="Response_reg"/>
    <property type="match status" value="1"/>
</dbReference>
<feature type="domain" description="Response regulatory" evidence="2">
    <location>
        <begin position="7"/>
        <end position="123"/>
    </location>
</feature>
<dbReference type="Gene3D" id="3.40.50.2300">
    <property type="match status" value="1"/>
</dbReference>
<evidence type="ECO:0000313" key="4">
    <source>
        <dbReference type="Proteomes" id="UP000281955"/>
    </source>
</evidence>
<dbReference type="PROSITE" id="PS50110">
    <property type="entry name" value="RESPONSE_REGULATORY"/>
    <property type="match status" value="1"/>
</dbReference>
<dbReference type="InterPro" id="IPR058245">
    <property type="entry name" value="NreC/VraR/RcsB-like_REC"/>
</dbReference>
<organism evidence="3 4">
    <name type="scientific">Motilibacter peucedani</name>
    <dbReference type="NCBI Taxonomy" id="598650"/>
    <lineage>
        <taxon>Bacteria</taxon>
        <taxon>Bacillati</taxon>
        <taxon>Actinomycetota</taxon>
        <taxon>Actinomycetes</taxon>
        <taxon>Motilibacterales</taxon>
        <taxon>Motilibacteraceae</taxon>
        <taxon>Motilibacter</taxon>
    </lineage>
</organism>
<proteinExistence type="predicted"/>
<protein>
    <submittedName>
        <fullName evidence="3">Response regulator receiver domain-containing protein</fullName>
    </submittedName>
</protein>
<reference evidence="3 4" key="1">
    <citation type="submission" date="2018-10" db="EMBL/GenBank/DDBJ databases">
        <title>Genomic Encyclopedia of Archaeal and Bacterial Type Strains, Phase II (KMG-II): from individual species to whole genera.</title>
        <authorList>
            <person name="Goeker M."/>
        </authorList>
    </citation>
    <scope>NUCLEOTIDE SEQUENCE [LARGE SCALE GENOMIC DNA]</scope>
    <source>
        <strain evidence="3 4">RP-AC37</strain>
    </source>
</reference>
<gene>
    <name evidence="3" type="ORF">CLV35_0969</name>
</gene>
<keyword evidence="4" id="KW-1185">Reference proteome</keyword>